<reference evidence="3 4" key="1">
    <citation type="submission" date="2023-05" db="EMBL/GenBank/DDBJ databases">
        <title>Chelatococcus sp. nov., a moderately thermophilic bacterium isolated from hot spring microbial mat.</title>
        <authorList>
            <person name="Hu C.-J."/>
            <person name="Li W.-J."/>
        </authorList>
    </citation>
    <scope>NUCLEOTIDE SEQUENCE [LARGE SCALE GENOMIC DNA]</scope>
    <source>
        <strain evidence="3 4">SYSU G07232</strain>
    </source>
</reference>
<dbReference type="SUPFAM" id="SSF50249">
    <property type="entry name" value="Nucleic acid-binding proteins"/>
    <property type="match status" value="1"/>
</dbReference>
<dbReference type="Gene3D" id="3.30.160.100">
    <property type="entry name" value="Ribosome hibernation promotion factor-like"/>
    <property type="match status" value="1"/>
</dbReference>
<feature type="domain" description="CSD" evidence="2">
    <location>
        <begin position="119"/>
        <end position="181"/>
    </location>
</feature>
<dbReference type="EMBL" id="JASJEV010000003">
    <property type="protein sequence ID" value="MDJ1158071.1"/>
    <property type="molecule type" value="Genomic_DNA"/>
</dbReference>
<keyword evidence="4" id="KW-1185">Reference proteome</keyword>
<evidence type="ECO:0000259" key="2">
    <source>
        <dbReference type="Pfam" id="PF00313"/>
    </source>
</evidence>
<proteinExistence type="predicted"/>
<dbReference type="InterPro" id="IPR036567">
    <property type="entry name" value="RHF-like"/>
</dbReference>
<dbReference type="Pfam" id="PF02482">
    <property type="entry name" value="Ribosomal_S30AE"/>
    <property type="match status" value="1"/>
</dbReference>
<organism evidence="3 4">
    <name type="scientific">Chelatococcus albus</name>
    <dbReference type="NCBI Taxonomy" id="3047466"/>
    <lineage>
        <taxon>Bacteria</taxon>
        <taxon>Pseudomonadati</taxon>
        <taxon>Pseudomonadota</taxon>
        <taxon>Alphaproteobacteria</taxon>
        <taxon>Hyphomicrobiales</taxon>
        <taxon>Chelatococcaceae</taxon>
        <taxon>Chelatococcus</taxon>
    </lineage>
</organism>
<evidence type="ECO:0000256" key="1">
    <source>
        <dbReference type="SAM" id="Coils"/>
    </source>
</evidence>
<dbReference type="InterPro" id="IPR012340">
    <property type="entry name" value="NA-bd_OB-fold"/>
</dbReference>
<feature type="coiled-coil region" evidence="1">
    <location>
        <begin position="90"/>
        <end position="117"/>
    </location>
</feature>
<dbReference type="Gene3D" id="2.40.50.140">
    <property type="entry name" value="Nucleic acid-binding proteins"/>
    <property type="match status" value="1"/>
</dbReference>
<evidence type="ECO:0000313" key="3">
    <source>
        <dbReference type="EMBL" id="MDJ1158071.1"/>
    </source>
</evidence>
<keyword evidence="1" id="KW-0175">Coiled coil</keyword>
<dbReference type="InterPro" id="IPR003489">
    <property type="entry name" value="RHF/RaiA"/>
</dbReference>
<accession>A0ABT7AFE1</accession>
<dbReference type="Pfam" id="PF00313">
    <property type="entry name" value="CSD"/>
    <property type="match status" value="1"/>
</dbReference>
<gene>
    <name evidence="3" type="ORF">QNA08_07465</name>
</gene>
<dbReference type="InterPro" id="IPR002059">
    <property type="entry name" value="CSP_DNA-bd"/>
</dbReference>
<dbReference type="SUPFAM" id="SSF69754">
    <property type="entry name" value="Ribosome binding protein Y (YfiA homologue)"/>
    <property type="match status" value="1"/>
</dbReference>
<sequence length="189" mass="21109">METPPQIEFHGVDATDAVRETIDAQIGALEERFGRITACRVVLRGPGGRHRNGGLYEVNIWLSLPGGREVAVGRTPHADVRYADLAFALNDAFKRARRRLQDKVRRLQGQMKVHEAHPTATVARLEQGADFGFLETSDGRIVYFHRNSVLNEQFDRLKVGTRVAYVEEAGVQGPQASTVKRLGRHGMRP</sequence>
<name>A0ABT7AFE1_9HYPH</name>
<comment type="caution">
    <text evidence="3">The sequence shown here is derived from an EMBL/GenBank/DDBJ whole genome shotgun (WGS) entry which is preliminary data.</text>
</comment>
<evidence type="ECO:0000313" key="4">
    <source>
        <dbReference type="Proteomes" id="UP001321492"/>
    </source>
</evidence>
<protein>
    <submittedName>
        <fullName evidence="3">HPF/RaiA family ribosome-associated protein</fullName>
    </submittedName>
</protein>
<dbReference type="Proteomes" id="UP001321492">
    <property type="component" value="Unassembled WGS sequence"/>
</dbReference>
<dbReference type="RefSeq" id="WP_283740052.1">
    <property type="nucleotide sequence ID" value="NZ_JASJEV010000003.1"/>
</dbReference>